<evidence type="ECO:0000313" key="1">
    <source>
        <dbReference type="EMBL" id="VDO82228.1"/>
    </source>
</evidence>
<name>A0A0N4X788_HAEPC</name>
<proteinExistence type="predicted"/>
<evidence type="ECO:0000313" key="2">
    <source>
        <dbReference type="Proteomes" id="UP000268014"/>
    </source>
</evidence>
<dbReference type="EMBL" id="UZAF01021970">
    <property type="protein sequence ID" value="VDO82228.1"/>
    <property type="molecule type" value="Genomic_DNA"/>
</dbReference>
<dbReference type="WBParaSite" id="HPLM_0002023001-mRNA-1">
    <property type="protein sequence ID" value="HPLM_0002023001-mRNA-1"/>
    <property type="gene ID" value="HPLM_0002023001"/>
</dbReference>
<organism evidence="3">
    <name type="scientific">Haemonchus placei</name>
    <name type="common">Barber's pole worm</name>
    <dbReference type="NCBI Taxonomy" id="6290"/>
    <lineage>
        <taxon>Eukaryota</taxon>
        <taxon>Metazoa</taxon>
        <taxon>Ecdysozoa</taxon>
        <taxon>Nematoda</taxon>
        <taxon>Chromadorea</taxon>
        <taxon>Rhabditida</taxon>
        <taxon>Rhabditina</taxon>
        <taxon>Rhabditomorpha</taxon>
        <taxon>Strongyloidea</taxon>
        <taxon>Trichostrongylidae</taxon>
        <taxon>Haemonchus</taxon>
    </lineage>
</organism>
<gene>
    <name evidence="1" type="ORF">HPLM_LOCUS20222</name>
</gene>
<reference evidence="3" key="1">
    <citation type="submission" date="2017-02" db="UniProtKB">
        <authorList>
            <consortium name="WormBaseParasite"/>
        </authorList>
    </citation>
    <scope>IDENTIFICATION</scope>
</reference>
<evidence type="ECO:0000313" key="3">
    <source>
        <dbReference type="WBParaSite" id="HPLM_0002023001-mRNA-1"/>
    </source>
</evidence>
<keyword evidence="2" id="KW-1185">Reference proteome</keyword>
<accession>A0A0N4X788</accession>
<protein>
    <submittedName>
        <fullName evidence="3">Invasin</fullName>
    </submittedName>
</protein>
<sequence length="97" mass="10566">MTDVSAIIVSPGINESGAVKQAGRTPSDVTLTIKAFGPVQDFNWNLKFAETWKKENYKQRHDVKDFGGVLDKSSGLAQVRVRHLPGTGNCTSNQASF</sequence>
<reference evidence="1 2" key="2">
    <citation type="submission" date="2018-11" db="EMBL/GenBank/DDBJ databases">
        <authorList>
            <consortium name="Pathogen Informatics"/>
        </authorList>
    </citation>
    <scope>NUCLEOTIDE SEQUENCE [LARGE SCALE GENOMIC DNA]</scope>
    <source>
        <strain evidence="1 2">MHpl1</strain>
    </source>
</reference>
<dbReference type="AlphaFoldDB" id="A0A0N4X788"/>
<dbReference type="Proteomes" id="UP000268014">
    <property type="component" value="Unassembled WGS sequence"/>
</dbReference>